<organism evidence="1 2">
    <name type="scientific">Amorphus orientalis</name>
    <dbReference type="NCBI Taxonomy" id="649198"/>
    <lineage>
        <taxon>Bacteria</taxon>
        <taxon>Pseudomonadati</taxon>
        <taxon>Pseudomonadota</taxon>
        <taxon>Alphaproteobacteria</taxon>
        <taxon>Hyphomicrobiales</taxon>
        <taxon>Amorphaceae</taxon>
        <taxon>Amorphus</taxon>
    </lineage>
</organism>
<dbReference type="RefSeq" id="WP_306883738.1">
    <property type="nucleotide sequence ID" value="NZ_JAUSUL010000001.1"/>
</dbReference>
<name>A0AAE4ASG6_9HYPH</name>
<evidence type="ECO:0000313" key="1">
    <source>
        <dbReference type="EMBL" id="MDQ0313949.1"/>
    </source>
</evidence>
<reference evidence="1" key="1">
    <citation type="submission" date="2023-07" db="EMBL/GenBank/DDBJ databases">
        <title>Genomic Encyclopedia of Type Strains, Phase IV (KMG-IV): sequencing the most valuable type-strain genomes for metagenomic binning, comparative biology and taxonomic classification.</title>
        <authorList>
            <person name="Goeker M."/>
        </authorList>
    </citation>
    <scope>NUCLEOTIDE SEQUENCE</scope>
    <source>
        <strain evidence="1">DSM 21202</strain>
    </source>
</reference>
<evidence type="ECO:0000313" key="2">
    <source>
        <dbReference type="Proteomes" id="UP001229244"/>
    </source>
</evidence>
<evidence type="ECO:0008006" key="3">
    <source>
        <dbReference type="Google" id="ProtNLM"/>
    </source>
</evidence>
<dbReference type="Pfam" id="PF14022">
    <property type="entry name" value="DUF4238"/>
    <property type="match status" value="1"/>
</dbReference>
<gene>
    <name evidence="1" type="ORF">J2S73_000386</name>
</gene>
<proteinExistence type="predicted"/>
<dbReference type="AlphaFoldDB" id="A0AAE4ASG6"/>
<sequence>MKRQRHHYIPRFYLESWAHSEGKVFEYSLGRKNEIRVRLVTPKRTGFVWDLYKIEVLAGDYAYDVEKKFMGMVDSRAAIVFQKILSSQMWGLSSEERVEFANLIFSLVIRNPQELGLFKKQFSRDWDKKIPDIEERYKATLWRPGYPDSFSEYEKIVAPDYWKVAVYEVFCNLIQDENFSRLLSSMHWGVRELSVRGKQLLTSDRPVIMTNGLMGESAHVLLPISPDKLFFCSPSARVVECLYDLSDRLLLRDLNRKIMRQALSYVYSARQFDSKVIKKYFAKADYEPFVRRTLGLVQRPPH</sequence>
<accession>A0AAE4ASG6</accession>
<comment type="caution">
    <text evidence="1">The sequence shown here is derived from an EMBL/GenBank/DDBJ whole genome shotgun (WGS) entry which is preliminary data.</text>
</comment>
<dbReference type="InterPro" id="IPR025332">
    <property type="entry name" value="DUF4238"/>
</dbReference>
<protein>
    <recommendedName>
        <fullName evidence="3">DUF4238 domain-containing protein</fullName>
    </recommendedName>
</protein>
<dbReference type="EMBL" id="JAUSUL010000001">
    <property type="protein sequence ID" value="MDQ0313949.1"/>
    <property type="molecule type" value="Genomic_DNA"/>
</dbReference>
<keyword evidence="2" id="KW-1185">Reference proteome</keyword>
<dbReference type="Proteomes" id="UP001229244">
    <property type="component" value="Unassembled WGS sequence"/>
</dbReference>